<comment type="caution">
    <text evidence="1">The sequence shown here is derived from an EMBL/GenBank/DDBJ whole genome shotgun (WGS) entry which is preliminary data.</text>
</comment>
<dbReference type="RefSeq" id="WP_211140952.1">
    <property type="nucleotide sequence ID" value="NZ_JAEEGB010000003.1"/>
</dbReference>
<protein>
    <submittedName>
        <fullName evidence="1">Uncharacterized protein</fullName>
    </submittedName>
</protein>
<dbReference type="EMBL" id="JAEEGB010000003">
    <property type="protein sequence ID" value="MBI6871504.1"/>
    <property type="molecule type" value="Genomic_DNA"/>
</dbReference>
<proteinExistence type="predicted"/>
<gene>
    <name evidence="1" type="ORF">I6U51_02140</name>
</gene>
<dbReference type="Proteomes" id="UP000622687">
    <property type="component" value="Unassembled WGS sequence"/>
</dbReference>
<name>A0A934HTC1_9CLOT</name>
<organism evidence="1 2">
    <name type="scientific">Clostridium aciditolerans</name>
    <dbReference type="NCBI Taxonomy" id="339861"/>
    <lineage>
        <taxon>Bacteria</taxon>
        <taxon>Bacillati</taxon>
        <taxon>Bacillota</taxon>
        <taxon>Clostridia</taxon>
        <taxon>Eubacteriales</taxon>
        <taxon>Clostridiaceae</taxon>
        <taxon>Clostridium</taxon>
    </lineage>
</organism>
<evidence type="ECO:0000313" key="1">
    <source>
        <dbReference type="EMBL" id="MBI6871504.1"/>
    </source>
</evidence>
<sequence length="168" mass="19321">MNLSTKKSIAIIILVSLIPICSAYSKSVGFFLFNSKLLRNDNSKVQQYMPQITTKENLIIKNTNNNEELIYEIKSKKNDLDMAIKSLRVKDYNVALQLSEKIKQYVSKGQTLDQNIDNMKENIKIDGKKHDYASLISHMDSVINLQKAKYNFLKEANLNLDLALEYLK</sequence>
<keyword evidence="2" id="KW-1185">Reference proteome</keyword>
<dbReference type="AlphaFoldDB" id="A0A934HTC1"/>
<evidence type="ECO:0000313" key="2">
    <source>
        <dbReference type="Proteomes" id="UP000622687"/>
    </source>
</evidence>
<accession>A0A934HTC1</accession>
<reference evidence="1" key="1">
    <citation type="submission" date="2020-12" db="EMBL/GenBank/DDBJ databases">
        <title>Clostridium thailandense sp. nov., a novel acetogenic bacterium isolated from peat land soil in Thailand.</title>
        <authorList>
            <person name="Chaikitkaew S."/>
            <person name="Birkeland N.K."/>
        </authorList>
    </citation>
    <scope>NUCLEOTIDE SEQUENCE</scope>
    <source>
        <strain evidence="1">DSM 17425</strain>
    </source>
</reference>